<evidence type="ECO:0008006" key="3">
    <source>
        <dbReference type="Google" id="ProtNLM"/>
    </source>
</evidence>
<sequence length="80" mass="8988">MFLDSDDFLELNACEIAYCASKEGYYDLVSFGSYSWRERGGGVEKSKPFIAYGYQSFQALSIFQNGIMGLKICIGIFLVD</sequence>
<proteinExistence type="predicted"/>
<dbReference type="Proteomes" id="UP000700059">
    <property type="component" value="Unassembled WGS sequence"/>
</dbReference>
<comment type="caution">
    <text evidence="1">The sequence shown here is derived from an EMBL/GenBank/DDBJ whole genome shotgun (WGS) entry which is preliminary data.</text>
</comment>
<keyword evidence="2" id="KW-1185">Reference proteome</keyword>
<organism evidence="1 2">
    <name type="scientific">Helicobacter turcicus</name>
    <dbReference type="NCBI Taxonomy" id="2867412"/>
    <lineage>
        <taxon>Bacteria</taxon>
        <taxon>Pseudomonadati</taxon>
        <taxon>Campylobacterota</taxon>
        <taxon>Epsilonproteobacteria</taxon>
        <taxon>Campylobacterales</taxon>
        <taxon>Helicobacteraceae</taxon>
        <taxon>Helicobacter</taxon>
    </lineage>
</organism>
<accession>A0ABS7JM13</accession>
<dbReference type="EMBL" id="JAIGYQ010000003">
    <property type="protein sequence ID" value="MBX7490430.1"/>
    <property type="molecule type" value="Genomic_DNA"/>
</dbReference>
<evidence type="ECO:0000313" key="1">
    <source>
        <dbReference type="EMBL" id="MBX7490430.1"/>
    </source>
</evidence>
<gene>
    <name evidence="1" type="ORF">K4G57_02920</name>
</gene>
<evidence type="ECO:0000313" key="2">
    <source>
        <dbReference type="Proteomes" id="UP000700059"/>
    </source>
</evidence>
<name>A0ABS7JM13_9HELI</name>
<reference evidence="1 2" key="1">
    <citation type="submission" date="2021-08" db="EMBL/GenBank/DDBJ databases">
        <title>Helicobacter spp. isolated from feces of Anatolian Ground Squirrel (Spermophilus xanthoprymnus) in Turkey.</title>
        <authorList>
            <person name="Aydin F."/>
            <person name="Abay S."/>
            <person name="Kayman T."/>
            <person name="Karakaya E."/>
            <person name="Saticioglu I.B."/>
        </authorList>
    </citation>
    <scope>NUCLEOTIDE SEQUENCE [LARGE SCALE GENOMIC DNA]</scope>
    <source>
        <strain evidence="1 2">Faydin-H70</strain>
    </source>
</reference>
<protein>
    <recommendedName>
        <fullName evidence="3">Glycosyltransferase 2-like domain-containing protein</fullName>
    </recommendedName>
</protein>
<dbReference type="RefSeq" id="WP_221531698.1">
    <property type="nucleotide sequence ID" value="NZ_JAIGYP010000003.1"/>
</dbReference>